<evidence type="ECO:0000256" key="5">
    <source>
        <dbReference type="ARBA" id="ARBA00022525"/>
    </source>
</evidence>
<name>A0AA37UPT3_9PEZI</name>
<feature type="transmembrane region" description="Helical" evidence="16">
    <location>
        <begin position="149"/>
        <end position="170"/>
    </location>
</feature>
<dbReference type="GO" id="GO:0005886">
    <property type="term" value="C:plasma membrane"/>
    <property type="evidence" value="ECO:0007669"/>
    <property type="project" value="UniProtKB-SubCell"/>
</dbReference>
<reference evidence="19 20" key="1">
    <citation type="submission" date="2022-03" db="EMBL/GenBank/DDBJ databases">
        <title>Genome data of Colletotrichum spp.</title>
        <authorList>
            <person name="Utami Y.D."/>
            <person name="Hiruma K."/>
        </authorList>
    </citation>
    <scope>NUCLEOTIDE SEQUENCE [LARGE SCALE GENOMIC DNA]</scope>
    <source>
        <strain evidence="19 20">MAFF 239500</strain>
    </source>
</reference>
<dbReference type="AlphaFoldDB" id="A0AA37UPT3"/>
<evidence type="ECO:0000256" key="10">
    <source>
        <dbReference type="ARBA" id="ARBA00023004"/>
    </source>
</evidence>
<keyword evidence="20" id="KW-1185">Reference proteome</keyword>
<evidence type="ECO:0000256" key="13">
    <source>
        <dbReference type="ARBA" id="ARBA00023180"/>
    </source>
</evidence>
<evidence type="ECO:0000256" key="15">
    <source>
        <dbReference type="PROSITE-ProRule" id="PRU01356"/>
    </source>
</evidence>
<keyword evidence="14" id="KW-0449">Lipoprotein</keyword>
<dbReference type="GO" id="GO:0046872">
    <property type="term" value="F:metal ion binding"/>
    <property type="evidence" value="ECO:0007669"/>
    <property type="project" value="UniProtKB-UniRule"/>
</dbReference>
<evidence type="ECO:0000256" key="12">
    <source>
        <dbReference type="ARBA" id="ARBA00023157"/>
    </source>
</evidence>
<dbReference type="RefSeq" id="XP_049133725.1">
    <property type="nucleotide sequence ID" value="XM_049277768.1"/>
</dbReference>
<dbReference type="PANTHER" id="PTHR37928">
    <property type="entry name" value="CFEM DOMAIN PROTEIN (AFU_ORTHOLOGUE AFUA_6G14090)"/>
    <property type="match status" value="1"/>
</dbReference>
<keyword evidence="4" id="KW-1003">Cell membrane</keyword>
<gene>
    <name evidence="19" type="ORF">ColSpa_11556</name>
</gene>
<evidence type="ECO:0000256" key="4">
    <source>
        <dbReference type="ARBA" id="ARBA00022475"/>
    </source>
</evidence>
<keyword evidence="6 15" id="KW-0349">Heme</keyword>
<keyword evidence="12 15" id="KW-1015">Disulfide bond</keyword>
<evidence type="ECO:0000256" key="1">
    <source>
        <dbReference type="ARBA" id="ARBA00004609"/>
    </source>
</evidence>
<feature type="disulfide bond" evidence="15">
    <location>
        <begin position="53"/>
        <end position="86"/>
    </location>
</feature>
<feature type="chain" id="PRO_5041256178" evidence="17">
    <location>
        <begin position="22"/>
        <end position="228"/>
    </location>
</feature>
<evidence type="ECO:0000256" key="11">
    <source>
        <dbReference type="ARBA" id="ARBA00023136"/>
    </source>
</evidence>
<keyword evidence="5" id="KW-0964">Secreted</keyword>
<comment type="subcellular location">
    <subcellularLocation>
        <location evidence="1">Cell membrane</location>
        <topology evidence="1">Lipid-anchor</topology>
        <topology evidence="1">GPI-anchor</topology>
    </subcellularLocation>
    <subcellularLocation>
        <location evidence="2">Secreted</location>
    </subcellularLocation>
</comment>
<dbReference type="GO" id="GO:0098552">
    <property type="term" value="C:side of membrane"/>
    <property type="evidence" value="ECO:0007669"/>
    <property type="project" value="UniProtKB-KW"/>
</dbReference>
<comment type="similarity">
    <text evidence="3">Belongs to the RBT5 family.</text>
</comment>
<keyword evidence="9 17" id="KW-0732">Signal</keyword>
<dbReference type="EMBL" id="BQXU01000048">
    <property type="protein sequence ID" value="GKT51375.1"/>
    <property type="molecule type" value="Genomic_DNA"/>
</dbReference>
<evidence type="ECO:0000256" key="3">
    <source>
        <dbReference type="ARBA" id="ARBA00010031"/>
    </source>
</evidence>
<evidence type="ECO:0000256" key="6">
    <source>
        <dbReference type="ARBA" id="ARBA00022617"/>
    </source>
</evidence>
<evidence type="ECO:0000256" key="8">
    <source>
        <dbReference type="ARBA" id="ARBA00022723"/>
    </source>
</evidence>
<dbReference type="PANTHER" id="PTHR37928:SF1">
    <property type="entry name" value="CFEM DOMAIN PROTEIN (AFU_ORTHOLOGUE AFUA_6G14090)"/>
    <property type="match status" value="1"/>
</dbReference>
<dbReference type="InterPro" id="IPR008427">
    <property type="entry name" value="Extracellular_membr_CFEM_dom"/>
</dbReference>
<organism evidence="19 20">
    <name type="scientific">Colletotrichum spaethianum</name>
    <dbReference type="NCBI Taxonomy" id="700344"/>
    <lineage>
        <taxon>Eukaryota</taxon>
        <taxon>Fungi</taxon>
        <taxon>Dikarya</taxon>
        <taxon>Ascomycota</taxon>
        <taxon>Pezizomycotina</taxon>
        <taxon>Sordariomycetes</taxon>
        <taxon>Hypocreomycetidae</taxon>
        <taxon>Glomerellales</taxon>
        <taxon>Glomerellaceae</taxon>
        <taxon>Colletotrichum</taxon>
        <taxon>Colletotrichum spaethianum species complex</taxon>
    </lineage>
</organism>
<evidence type="ECO:0000313" key="20">
    <source>
        <dbReference type="Proteomes" id="UP001055115"/>
    </source>
</evidence>
<dbReference type="GO" id="GO:0005576">
    <property type="term" value="C:extracellular region"/>
    <property type="evidence" value="ECO:0007669"/>
    <property type="project" value="UniProtKB-SubCell"/>
</dbReference>
<evidence type="ECO:0000256" key="9">
    <source>
        <dbReference type="ARBA" id="ARBA00022729"/>
    </source>
</evidence>
<evidence type="ECO:0000256" key="7">
    <source>
        <dbReference type="ARBA" id="ARBA00022622"/>
    </source>
</evidence>
<evidence type="ECO:0000256" key="17">
    <source>
        <dbReference type="SAM" id="SignalP"/>
    </source>
</evidence>
<feature type="signal peptide" evidence="17">
    <location>
        <begin position="1"/>
        <end position="21"/>
    </location>
</feature>
<evidence type="ECO:0000256" key="2">
    <source>
        <dbReference type="ARBA" id="ARBA00004613"/>
    </source>
</evidence>
<dbReference type="GeneID" id="73332358"/>
<feature type="domain" description="CFEM" evidence="18">
    <location>
        <begin position="1"/>
        <end position="113"/>
    </location>
</feature>
<comment type="caution">
    <text evidence="19">The sequence shown here is derived from an EMBL/GenBank/DDBJ whole genome shotgun (WGS) entry which is preliminary data.</text>
</comment>
<feature type="disulfide bond" evidence="15">
    <location>
        <begin position="44"/>
        <end position="51"/>
    </location>
</feature>
<evidence type="ECO:0000313" key="19">
    <source>
        <dbReference type="EMBL" id="GKT51375.1"/>
    </source>
</evidence>
<dbReference type="PROSITE" id="PS52012">
    <property type="entry name" value="CFEM"/>
    <property type="match status" value="1"/>
</dbReference>
<evidence type="ECO:0000259" key="18">
    <source>
        <dbReference type="PROSITE" id="PS52012"/>
    </source>
</evidence>
<dbReference type="Pfam" id="PF05730">
    <property type="entry name" value="CFEM"/>
    <property type="match status" value="1"/>
</dbReference>
<dbReference type="SMART" id="SM00747">
    <property type="entry name" value="CFEM"/>
    <property type="match status" value="1"/>
</dbReference>
<sequence length="228" mass="23688">MRRQFWAQAAAVAAFLGSVCAQLDTLPACGVVCVNNVIAKGFGCASGDNTCLCKQQDFVFGIRDCAAQSCAADETTKINDYVAGLCAISTTAPTQASAAETPASKPITEAAQATQLLTTAPTTLSASAPNAGAENLTGEAAGLSMPAKIGIGVGAGVGVLAIALALWLLIRRPKNQSRSLQISGPMPGSGRDYTGGILGMKEKNHSELEMRSRRYEDMVPRQSPRRLI</sequence>
<comment type="caution">
    <text evidence="15">Lacks conserved residue(s) required for the propagation of feature annotation.</text>
</comment>
<evidence type="ECO:0000256" key="14">
    <source>
        <dbReference type="ARBA" id="ARBA00023288"/>
    </source>
</evidence>
<keyword evidence="13" id="KW-0325">Glycoprotein</keyword>
<keyword evidence="10 15" id="KW-0408">Iron</keyword>
<keyword evidence="7" id="KW-0336">GPI-anchor</keyword>
<evidence type="ECO:0000256" key="16">
    <source>
        <dbReference type="SAM" id="Phobius"/>
    </source>
</evidence>
<accession>A0AA37UPT3</accession>
<feature type="binding site" description="axial binding residue" evidence="15">
    <location>
        <position position="48"/>
    </location>
    <ligand>
        <name>heme</name>
        <dbReference type="ChEBI" id="CHEBI:30413"/>
    </ligand>
    <ligandPart>
        <name>Fe</name>
        <dbReference type="ChEBI" id="CHEBI:18248"/>
    </ligandPart>
</feature>
<keyword evidence="8 15" id="KW-0479">Metal-binding</keyword>
<keyword evidence="11 16" id="KW-0472">Membrane</keyword>
<protein>
    <submittedName>
        <fullName evidence="19">GPI-anchored CFEM domain protein ARB_01545</fullName>
    </submittedName>
</protein>
<dbReference type="InterPro" id="IPR051735">
    <property type="entry name" value="CFEM_domain"/>
</dbReference>
<proteinExistence type="inferred from homology"/>
<keyword evidence="16" id="KW-1133">Transmembrane helix</keyword>
<keyword evidence="16" id="KW-0812">Transmembrane</keyword>
<dbReference type="Proteomes" id="UP001055115">
    <property type="component" value="Unassembled WGS sequence"/>
</dbReference>